<evidence type="ECO:0000256" key="1">
    <source>
        <dbReference type="ARBA" id="ARBA00023015"/>
    </source>
</evidence>
<evidence type="ECO:0000256" key="3">
    <source>
        <dbReference type="ARBA" id="ARBA00023163"/>
    </source>
</evidence>
<dbReference type="InterPro" id="IPR036388">
    <property type="entry name" value="WH-like_DNA-bd_sf"/>
</dbReference>
<reference evidence="6" key="1">
    <citation type="journal article" date="2019" name="Int. J. Syst. Evol. Microbiol.">
        <title>The Global Catalogue of Microorganisms (GCM) 10K type strain sequencing project: providing services to taxonomists for standard genome sequencing and annotation.</title>
        <authorList>
            <consortium name="The Broad Institute Genomics Platform"/>
            <consortium name="The Broad Institute Genome Sequencing Center for Infectious Disease"/>
            <person name="Wu L."/>
            <person name="Ma J."/>
        </authorList>
    </citation>
    <scope>NUCLEOTIDE SEQUENCE [LARGE SCALE GENOMIC DNA]</scope>
    <source>
        <strain evidence="6">NBRC 112416</strain>
    </source>
</reference>
<keyword evidence="2" id="KW-0238">DNA-binding</keyword>
<dbReference type="PANTHER" id="PTHR43537:SF6">
    <property type="entry name" value="HTH-TYPE TRANSCRIPTIONAL REPRESSOR RSPR"/>
    <property type="match status" value="1"/>
</dbReference>
<gene>
    <name evidence="5" type="ORF">GCM10010862_52510</name>
</gene>
<dbReference type="Gene3D" id="1.10.10.10">
    <property type="entry name" value="Winged helix-like DNA-binding domain superfamily/Winged helix DNA-binding domain"/>
    <property type="match status" value="1"/>
</dbReference>
<dbReference type="EMBL" id="BSNS01000028">
    <property type="protein sequence ID" value="GLQ57992.1"/>
    <property type="molecule type" value="Genomic_DNA"/>
</dbReference>
<dbReference type="InterPro" id="IPR008920">
    <property type="entry name" value="TF_FadR/GntR_C"/>
</dbReference>
<keyword evidence="3" id="KW-0804">Transcription</keyword>
<comment type="caution">
    <text evidence="5">The sequence shown here is derived from an EMBL/GenBank/DDBJ whole genome shotgun (WGS) entry which is preliminary data.</text>
</comment>
<dbReference type="Proteomes" id="UP001156691">
    <property type="component" value="Unassembled WGS sequence"/>
</dbReference>
<evidence type="ECO:0000256" key="2">
    <source>
        <dbReference type="ARBA" id="ARBA00023125"/>
    </source>
</evidence>
<dbReference type="PROSITE" id="PS50949">
    <property type="entry name" value="HTH_GNTR"/>
    <property type="match status" value="1"/>
</dbReference>
<feature type="domain" description="HTH gntR-type" evidence="4">
    <location>
        <begin position="34"/>
        <end position="101"/>
    </location>
</feature>
<dbReference type="InterPro" id="IPR011711">
    <property type="entry name" value="GntR_C"/>
</dbReference>
<evidence type="ECO:0000259" key="4">
    <source>
        <dbReference type="PROSITE" id="PS50949"/>
    </source>
</evidence>
<dbReference type="PANTHER" id="PTHR43537">
    <property type="entry name" value="TRANSCRIPTIONAL REGULATOR, GNTR FAMILY"/>
    <property type="match status" value="1"/>
</dbReference>
<proteinExistence type="predicted"/>
<dbReference type="CDD" id="cd07377">
    <property type="entry name" value="WHTH_GntR"/>
    <property type="match status" value="1"/>
</dbReference>
<dbReference type="Gene3D" id="1.20.120.530">
    <property type="entry name" value="GntR ligand-binding domain-like"/>
    <property type="match status" value="1"/>
</dbReference>
<dbReference type="SUPFAM" id="SSF48008">
    <property type="entry name" value="GntR ligand-binding domain-like"/>
    <property type="match status" value="1"/>
</dbReference>
<evidence type="ECO:0000313" key="5">
    <source>
        <dbReference type="EMBL" id="GLQ57992.1"/>
    </source>
</evidence>
<dbReference type="InterPro" id="IPR036390">
    <property type="entry name" value="WH_DNA-bd_sf"/>
</dbReference>
<name>A0ABQ5WCY8_9HYPH</name>
<dbReference type="Pfam" id="PF00392">
    <property type="entry name" value="GntR"/>
    <property type="match status" value="1"/>
</dbReference>
<protein>
    <submittedName>
        <fullName evidence="5">GntR family transcriptional regulator</fullName>
    </submittedName>
</protein>
<dbReference type="SMART" id="SM00345">
    <property type="entry name" value="HTH_GNTR"/>
    <property type="match status" value="1"/>
</dbReference>
<sequence>MELYGTVWCAEGAVNAAGERCDVTLEMQLAESGESAAASIEKDLRRAIIELELLPGARLSEQEIATRLGVSRQPVREALIRLANSRLIEIRPHRGTVVALISAKEMIEALFVRQSVEIAVVAKAAEAFDAWQRKRVASLLLKQEEAAGKLDHAGFRDHDEAFHIAIATGAGVGIAWAAIADMKTHMDRVCNMTLQSEADMQRRVREHQAIMAAIDAHDVEGAKNAMAEHLGSILDDLPELETRHASLFS</sequence>
<keyword evidence="1" id="KW-0805">Transcription regulation</keyword>
<organism evidence="5 6">
    <name type="scientific">Devosia nitrariae</name>
    <dbReference type="NCBI Taxonomy" id="2071872"/>
    <lineage>
        <taxon>Bacteria</taxon>
        <taxon>Pseudomonadati</taxon>
        <taxon>Pseudomonadota</taxon>
        <taxon>Alphaproteobacteria</taxon>
        <taxon>Hyphomicrobiales</taxon>
        <taxon>Devosiaceae</taxon>
        <taxon>Devosia</taxon>
    </lineage>
</organism>
<dbReference type="SUPFAM" id="SSF46785">
    <property type="entry name" value="Winged helix' DNA-binding domain"/>
    <property type="match status" value="1"/>
</dbReference>
<keyword evidence="6" id="KW-1185">Reference proteome</keyword>
<dbReference type="InterPro" id="IPR000524">
    <property type="entry name" value="Tscrpt_reg_HTH_GntR"/>
</dbReference>
<dbReference type="SMART" id="SM00895">
    <property type="entry name" value="FCD"/>
    <property type="match status" value="1"/>
</dbReference>
<evidence type="ECO:0000313" key="6">
    <source>
        <dbReference type="Proteomes" id="UP001156691"/>
    </source>
</evidence>
<accession>A0ABQ5WCY8</accession>
<dbReference type="Pfam" id="PF07729">
    <property type="entry name" value="FCD"/>
    <property type="match status" value="1"/>
</dbReference>